<reference evidence="1 2" key="1">
    <citation type="journal article" date="2022" name="Nat. Plants">
        <title>Genomes of leafy and leafless Platanthera orchids illuminate the evolution of mycoheterotrophy.</title>
        <authorList>
            <person name="Li M.H."/>
            <person name="Liu K.W."/>
            <person name="Li Z."/>
            <person name="Lu H.C."/>
            <person name="Ye Q.L."/>
            <person name="Zhang D."/>
            <person name="Wang J.Y."/>
            <person name="Li Y.F."/>
            <person name="Zhong Z.M."/>
            <person name="Liu X."/>
            <person name="Yu X."/>
            <person name="Liu D.K."/>
            <person name="Tu X.D."/>
            <person name="Liu B."/>
            <person name="Hao Y."/>
            <person name="Liao X.Y."/>
            <person name="Jiang Y.T."/>
            <person name="Sun W.H."/>
            <person name="Chen J."/>
            <person name="Chen Y.Q."/>
            <person name="Ai Y."/>
            <person name="Zhai J.W."/>
            <person name="Wu S.S."/>
            <person name="Zhou Z."/>
            <person name="Hsiao Y.Y."/>
            <person name="Wu W.L."/>
            <person name="Chen Y.Y."/>
            <person name="Lin Y.F."/>
            <person name="Hsu J.L."/>
            <person name="Li C.Y."/>
            <person name="Wang Z.W."/>
            <person name="Zhao X."/>
            <person name="Zhong W.Y."/>
            <person name="Ma X.K."/>
            <person name="Ma L."/>
            <person name="Huang J."/>
            <person name="Chen G.Z."/>
            <person name="Huang M.Z."/>
            <person name="Huang L."/>
            <person name="Peng D.H."/>
            <person name="Luo Y.B."/>
            <person name="Zou S.Q."/>
            <person name="Chen S.P."/>
            <person name="Lan S."/>
            <person name="Tsai W.C."/>
            <person name="Van de Peer Y."/>
            <person name="Liu Z.J."/>
        </authorList>
    </citation>
    <scope>NUCLEOTIDE SEQUENCE [LARGE SCALE GENOMIC DNA]</scope>
    <source>
        <strain evidence="1">Lor288</strain>
    </source>
</reference>
<evidence type="ECO:0000313" key="1">
    <source>
        <dbReference type="EMBL" id="KAK8968243.1"/>
    </source>
</evidence>
<keyword evidence="2" id="KW-1185">Reference proteome</keyword>
<comment type="caution">
    <text evidence="1">The sequence shown here is derived from an EMBL/GenBank/DDBJ whole genome shotgun (WGS) entry which is preliminary data.</text>
</comment>
<protein>
    <submittedName>
        <fullName evidence="1">Cannabidiolic acid synthase</fullName>
    </submittedName>
</protein>
<sequence length="179" mass="19945">MGVCIITGCTPLPENPNYKPLFFSSVHNDRTLSSSPKPLLIIIPTQEFHVSATVLCSKELKIQLITRSGKHDFEGLSRIPPRALPPFSLNSMNSGLSPSTQVIEHRGFSGLRKDSWLDRITEANYTVHYVLLARLEARVRWYCGFGHGAVASQVGLPSHRDRMVARSVSEVRGWVCMLS</sequence>
<dbReference type="InterPro" id="IPR036318">
    <property type="entry name" value="FAD-bd_PCMH-like_sf"/>
</dbReference>
<dbReference type="EMBL" id="JBBWWR010000004">
    <property type="protein sequence ID" value="KAK8968243.1"/>
    <property type="molecule type" value="Genomic_DNA"/>
</dbReference>
<dbReference type="Gene3D" id="3.30.43.10">
    <property type="entry name" value="Uridine Diphospho-n-acetylenolpyruvylglucosamine Reductase, domain 2"/>
    <property type="match status" value="1"/>
</dbReference>
<proteinExistence type="predicted"/>
<name>A0ABR2MZB3_9ASPA</name>
<gene>
    <name evidence="1" type="primary">CBDAS</name>
    <name evidence="1" type="ORF">KSP40_PGU013116</name>
</gene>
<organism evidence="1 2">
    <name type="scientific">Platanthera guangdongensis</name>
    <dbReference type="NCBI Taxonomy" id="2320717"/>
    <lineage>
        <taxon>Eukaryota</taxon>
        <taxon>Viridiplantae</taxon>
        <taxon>Streptophyta</taxon>
        <taxon>Embryophyta</taxon>
        <taxon>Tracheophyta</taxon>
        <taxon>Spermatophyta</taxon>
        <taxon>Magnoliopsida</taxon>
        <taxon>Liliopsida</taxon>
        <taxon>Asparagales</taxon>
        <taxon>Orchidaceae</taxon>
        <taxon>Orchidoideae</taxon>
        <taxon>Orchideae</taxon>
        <taxon>Orchidinae</taxon>
        <taxon>Platanthera</taxon>
    </lineage>
</organism>
<dbReference type="PANTHER" id="PTHR32448">
    <property type="entry name" value="OS08G0158400 PROTEIN"/>
    <property type="match status" value="1"/>
</dbReference>
<dbReference type="InterPro" id="IPR016167">
    <property type="entry name" value="FAD-bd_PCMH_sub1"/>
</dbReference>
<dbReference type="SUPFAM" id="SSF56176">
    <property type="entry name" value="FAD-binding/transporter-associated domain-like"/>
    <property type="match status" value="1"/>
</dbReference>
<accession>A0ABR2MZB3</accession>
<evidence type="ECO:0000313" key="2">
    <source>
        <dbReference type="Proteomes" id="UP001412067"/>
    </source>
</evidence>
<dbReference type="Proteomes" id="UP001412067">
    <property type="component" value="Unassembled WGS sequence"/>
</dbReference>